<dbReference type="SUPFAM" id="SSF48576">
    <property type="entry name" value="Terpenoid synthases"/>
    <property type="match status" value="1"/>
</dbReference>
<dbReference type="InterPro" id="IPR008949">
    <property type="entry name" value="Isoprenoid_synthase_dom_sf"/>
</dbReference>
<dbReference type="Gene3D" id="1.10.600.10">
    <property type="entry name" value="Farnesyl Diphosphate Synthase"/>
    <property type="match status" value="1"/>
</dbReference>
<protein>
    <submittedName>
        <fullName evidence="1">Squalene synthase HpnC</fullName>
    </submittedName>
</protein>
<evidence type="ECO:0000313" key="1">
    <source>
        <dbReference type="EMBL" id="MBK1667507.1"/>
    </source>
</evidence>
<dbReference type="InterPro" id="IPR002060">
    <property type="entry name" value="Squ/phyt_synthse"/>
</dbReference>
<name>A0ABS1DC43_9PROT</name>
<dbReference type="InterPro" id="IPR044843">
    <property type="entry name" value="Trans_IPPS_bact-type"/>
</dbReference>
<accession>A0ABS1DC43</accession>
<dbReference type="RefSeq" id="WP_200339664.1">
    <property type="nucleotide sequence ID" value="NZ_NRRL01000008.1"/>
</dbReference>
<dbReference type="SFLD" id="SFLDG01018">
    <property type="entry name" value="Squalene/Phytoene_Synthase_Lik"/>
    <property type="match status" value="1"/>
</dbReference>
<comment type="caution">
    <text evidence="1">The sequence shown here is derived from an EMBL/GenBank/DDBJ whole genome shotgun (WGS) entry which is preliminary data.</text>
</comment>
<dbReference type="InterPro" id="IPR017827">
    <property type="entry name" value="HSQ_synthase_HpnC"/>
</dbReference>
<organism evidence="1 2">
    <name type="scientific">Rhodovibrio sodomensis</name>
    <dbReference type="NCBI Taxonomy" id="1088"/>
    <lineage>
        <taxon>Bacteria</taxon>
        <taxon>Pseudomonadati</taxon>
        <taxon>Pseudomonadota</taxon>
        <taxon>Alphaproteobacteria</taxon>
        <taxon>Rhodospirillales</taxon>
        <taxon>Rhodovibrionaceae</taxon>
        <taxon>Rhodovibrio</taxon>
    </lineage>
</organism>
<keyword evidence="2" id="KW-1185">Reference proteome</keyword>
<evidence type="ECO:0000313" key="2">
    <source>
        <dbReference type="Proteomes" id="UP001296873"/>
    </source>
</evidence>
<dbReference type="Proteomes" id="UP001296873">
    <property type="component" value="Unassembled WGS sequence"/>
</dbReference>
<dbReference type="NCBIfam" id="TIGR03464">
    <property type="entry name" value="HpnC"/>
    <property type="match status" value="1"/>
</dbReference>
<gene>
    <name evidence="1" type="primary">hpnC</name>
    <name evidence="1" type="ORF">CKO28_05610</name>
</gene>
<sequence>MSAIETPSGKGRGDENFPVASRLIAPGLRGHVLAYYGFARAADDIADNPGLAPDDKLARLDRLGAGLRGEAGDVPVANRLRASLLATDVPLARGLDLLTAFKQDAVKARYADWAELVGYCRYSANPVGRFLLDLHREPAAARPLSDALCTALQILNHLQDLAEDYRRLDRVYLPESWLTEAGIGVAALGAGRAEPPLRRVIDRALDGVGELLPDARALPAHLTDRRMAMEAAAIAELAHALHARLRRQDPLAERVALSKPAKLWVAGRGALSVLRRPSPVPENA</sequence>
<dbReference type="EMBL" id="NRRL01000008">
    <property type="protein sequence ID" value="MBK1667507.1"/>
    <property type="molecule type" value="Genomic_DNA"/>
</dbReference>
<dbReference type="SFLD" id="SFLDG01212">
    <property type="entry name" value="Phytoene_synthase_like"/>
    <property type="match status" value="1"/>
</dbReference>
<dbReference type="SFLD" id="SFLDS00005">
    <property type="entry name" value="Isoprenoid_Synthase_Type_I"/>
    <property type="match status" value="1"/>
</dbReference>
<reference evidence="1 2" key="1">
    <citation type="journal article" date="2020" name="Microorganisms">
        <title>Osmotic Adaptation and Compatible Solute Biosynthesis of Phototrophic Bacteria as Revealed from Genome Analyses.</title>
        <authorList>
            <person name="Imhoff J.F."/>
            <person name="Rahn T."/>
            <person name="Kunzel S."/>
            <person name="Keller A."/>
            <person name="Neulinger S.C."/>
        </authorList>
    </citation>
    <scope>NUCLEOTIDE SEQUENCE [LARGE SCALE GENOMIC DNA]</scope>
    <source>
        <strain evidence="1 2">DSM 9895</strain>
    </source>
</reference>
<dbReference type="PANTHER" id="PTHR31480">
    <property type="entry name" value="BIFUNCTIONAL LYCOPENE CYCLASE/PHYTOENE SYNTHASE"/>
    <property type="match status" value="1"/>
</dbReference>
<proteinExistence type="predicted"/>
<dbReference type="Pfam" id="PF00494">
    <property type="entry name" value="SQS_PSY"/>
    <property type="match status" value="1"/>
</dbReference>